<sequence length="206" mass="20841">MASGSNRDNTLVDDEFSQAAGTPGGAHRGRKGLAVRLRPYIIVVAVAACLGILLWMWVSGTFSGHPTTSYTKAAASVSSSPSASSKESTSGNSAGSGSSSPSASSSSGPSSSSGSQEADKGTQIIIYNGGHTKGLAASKQAQLTQAGYTHVSAMNPANRSVLPSQQTVWYKAESDKAAAQAVAQQLGISSVSQRANIAAPVVVIVR</sequence>
<dbReference type="Pfam" id="PF13399">
    <property type="entry name" value="LytR_C"/>
    <property type="match status" value="1"/>
</dbReference>
<comment type="caution">
    <text evidence="4">The sequence shown here is derived from an EMBL/GenBank/DDBJ whole genome shotgun (WGS) entry which is preliminary data.</text>
</comment>
<dbReference type="STRING" id="857290.HMPREF9156_01056"/>
<keyword evidence="2" id="KW-0812">Transmembrane</keyword>
<feature type="domain" description="LytR/CpsA/Psr regulator C-terminal" evidence="3">
    <location>
        <begin position="123"/>
        <end position="205"/>
    </location>
</feature>
<feature type="region of interest" description="Disordered" evidence="1">
    <location>
        <begin position="1"/>
        <end position="29"/>
    </location>
</feature>
<evidence type="ECO:0000259" key="3">
    <source>
        <dbReference type="Pfam" id="PF13399"/>
    </source>
</evidence>
<organism evidence="4 5">
    <name type="scientific">Scardovia wiggsiae F0424</name>
    <dbReference type="NCBI Taxonomy" id="857290"/>
    <lineage>
        <taxon>Bacteria</taxon>
        <taxon>Bacillati</taxon>
        <taxon>Actinomycetota</taxon>
        <taxon>Actinomycetes</taxon>
        <taxon>Bifidobacteriales</taxon>
        <taxon>Bifidobacteriaceae</taxon>
        <taxon>Scardovia</taxon>
    </lineage>
</organism>
<gene>
    <name evidence="4" type="ORF">HMPREF9156_01056</name>
</gene>
<keyword evidence="2" id="KW-1133">Transmembrane helix</keyword>
<dbReference type="OrthoDB" id="3243400at2"/>
<keyword evidence="2" id="KW-0472">Membrane</keyword>
<dbReference type="AlphaFoldDB" id="J0WZM5"/>
<proteinExistence type="predicted"/>
<evidence type="ECO:0000256" key="1">
    <source>
        <dbReference type="SAM" id="MobiDB-lite"/>
    </source>
</evidence>
<dbReference type="Gene3D" id="3.30.70.2390">
    <property type="match status" value="1"/>
</dbReference>
<dbReference type="RefSeq" id="WP_007148119.1">
    <property type="nucleotide sequence ID" value="NZ_AKCI01000001.1"/>
</dbReference>
<reference evidence="4 5" key="1">
    <citation type="submission" date="2012-01" db="EMBL/GenBank/DDBJ databases">
        <title>The Genome Sequence of Scardovia wiggsiae F0424.</title>
        <authorList>
            <consortium name="The Broad Institute Genome Sequencing Platform"/>
            <person name="Earl A."/>
            <person name="Ward D."/>
            <person name="Feldgarden M."/>
            <person name="Gevers D."/>
            <person name="Izard J."/>
            <person name="Ganesan A."/>
            <person name="Baranova O.V."/>
            <person name="Blanton J.M."/>
            <person name="Tanner A.C."/>
            <person name="Mathney J."/>
            <person name="Dewhirst F.E."/>
            <person name="Young S.K."/>
            <person name="Zeng Q."/>
            <person name="Gargeya S."/>
            <person name="Fitzgerald M."/>
            <person name="Haas B."/>
            <person name="Abouelleil A."/>
            <person name="Alvarado L."/>
            <person name="Arachchi H.M."/>
            <person name="Berlin A."/>
            <person name="Chapman S.B."/>
            <person name="Gearin G."/>
            <person name="Goldberg J."/>
            <person name="Griggs A."/>
            <person name="Gujja S."/>
            <person name="Hansen M."/>
            <person name="Heiman D."/>
            <person name="Howarth C."/>
            <person name="Larimer J."/>
            <person name="Lui A."/>
            <person name="MacDonald P.J.P."/>
            <person name="McCowen C."/>
            <person name="Montmayeur A."/>
            <person name="Murphy C."/>
            <person name="Neiman D."/>
            <person name="Pearson M."/>
            <person name="Priest M."/>
            <person name="Roberts A."/>
            <person name="Saif S."/>
            <person name="Shea T."/>
            <person name="Sisk P."/>
            <person name="Stolte C."/>
            <person name="Sykes S."/>
            <person name="Wortman J."/>
            <person name="Nusbaum C."/>
            <person name="Birren B."/>
        </authorList>
    </citation>
    <scope>NUCLEOTIDE SEQUENCE [LARGE SCALE GENOMIC DNA]</scope>
    <source>
        <strain evidence="4 5">F0424</strain>
    </source>
</reference>
<keyword evidence="5" id="KW-1185">Reference proteome</keyword>
<accession>J0WZM5</accession>
<name>J0WZM5_9BIFI</name>
<dbReference type="Proteomes" id="UP000006415">
    <property type="component" value="Unassembled WGS sequence"/>
</dbReference>
<feature type="region of interest" description="Disordered" evidence="1">
    <location>
        <begin position="79"/>
        <end position="118"/>
    </location>
</feature>
<dbReference type="EMBL" id="AGZS01000006">
    <property type="protein sequence ID" value="EJD64561.1"/>
    <property type="molecule type" value="Genomic_DNA"/>
</dbReference>
<evidence type="ECO:0000313" key="5">
    <source>
        <dbReference type="Proteomes" id="UP000006415"/>
    </source>
</evidence>
<protein>
    <recommendedName>
        <fullName evidence="3">LytR/CpsA/Psr regulator C-terminal domain-containing protein</fullName>
    </recommendedName>
</protein>
<dbReference type="eggNOG" id="ENOG50330SA">
    <property type="taxonomic scope" value="Bacteria"/>
</dbReference>
<evidence type="ECO:0000313" key="4">
    <source>
        <dbReference type="EMBL" id="EJD64561.1"/>
    </source>
</evidence>
<evidence type="ECO:0000256" key="2">
    <source>
        <dbReference type="SAM" id="Phobius"/>
    </source>
</evidence>
<dbReference type="InterPro" id="IPR027381">
    <property type="entry name" value="LytR/CpsA/Psr_C"/>
</dbReference>
<feature type="compositionally biased region" description="Low complexity" evidence="1">
    <location>
        <begin position="79"/>
        <end position="115"/>
    </location>
</feature>
<dbReference type="GeneID" id="97291985"/>
<dbReference type="HOGENOM" id="CLU_110134_0_0_11"/>
<feature type="transmembrane region" description="Helical" evidence="2">
    <location>
        <begin position="37"/>
        <end position="58"/>
    </location>
</feature>